<dbReference type="Pfam" id="PF02620">
    <property type="entry name" value="YceD"/>
    <property type="match status" value="1"/>
</dbReference>
<keyword evidence="2" id="KW-1185">Reference proteome</keyword>
<evidence type="ECO:0000313" key="2">
    <source>
        <dbReference type="Proteomes" id="UP000006578"/>
    </source>
</evidence>
<dbReference type="OrthoDB" id="8443793at2"/>
<dbReference type="HOGENOM" id="CLU_088841_2_1_5"/>
<accession>Q1GPC2</accession>
<dbReference type="STRING" id="317655.Sala_2795"/>
<sequence length="176" mass="18226">MSAAPEFSLVVTLADAAHGRDIAVEADAGARARIAGRLGLIALDHFALTASLRAVAGGFAATGEIRAKVVQACAATALPVPAGIAERFDLRFLRDVDAPVGEDEEIEIGRDELDLLPLEGDRADLGEAAVQTLSLALDPFPRHRDADRILGEKGVLSEEAAGPFAALAKLRGKPGG</sequence>
<evidence type="ECO:0000313" key="1">
    <source>
        <dbReference type="EMBL" id="ABF54500.1"/>
    </source>
</evidence>
<dbReference type="Proteomes" id="UP000006578">
    <property type="component" value="Chromosome"/>
</dbReference>
<dbReference type="RefSeq" id="WP_011543065.1">
    <property type="nucleotide sequence ID" value="NC_008048.1"/>
</dbReference>
<dbReference type="InterPro" id="IPR003772">
    <property type="entry name" value="YceD"/>
</dbReference>
<organism evidence="1 2">
    <name type="scientific">Sphingopyxis alaskensis (strain DSM 13593 / LMG 18877 / RB2256)</name>
    <name type="common">Sphingomonas alaskensis</name>
    <dbReference type="NCBI Taxonomy" id="317655"/>
    <lineage>
        <taxon>Bacteria</taxon>
        <taxon>Pseudomonadati</taxon>
        <taxon>Pseudomonadota</taxon>
        <taxon>Alphaproteobacteria</taxon>
        <taxon>Sphingomonadales</taxon>
        <taxon>Sphingomonadaceae</taxon>
        <taxon>Sphingopyxis</taxon>
    </lineage>
</organism>
<evidence type="ECO:0008006" key="3">
    <source>
        <dbReference type="Google" id="ProtNLM"/>
    </source>
</evidence>
<gene>
    <name evidence="1" type="ordered locus">Sala_2795</name>
</gene>
<protein>
    <recommendedName>
        <fullName evidence="3">DUF177 domain-containing protein</fullName>
    </recommendedName>
</protein>
<dbReference type="eggNOG" id="COG1399">
    <property type="taxonomic scope" value="Bacteria"/>
</dbReference>
<dbReference type="KEGG" id="sal:Sala_2795"/>
<proteinExistence type="predicted"/>
<name>Q1GPC2_SPHAL</name>
<dbReference type="AlphaFoldDB" id="Q1GPC2"/>
<reference evidence="1 2" key="1">
    <citation type="journal article" date="2009" name="Proc. Natl. Acad. Sci. U.S.A.">
        <title>The genomic basis of trophic strategy in marine bacteria.</title>
        <authorList>
            <person name="Lauro F.M."/>
            <person name="McDougald D."/>
            <person name="Thomas T."/>
            <person name="Williams T.J."/>
            <person name="Egan S."/>
            <person name="Rice S."/>
            <person name="DeMaere M.Z."/>
            <person name="Ting L."/>
            <person name="Ertan H."/>
            <person name="Johnson J."/>
            <person name="Ferriera S."/>
            <person name="Lapidus A."/>
            <person name="Anderson I."/>
            <person name="Kyrpides N."/>
            <person name="Munk A.C."/>
            <person name="Detter C."/>
            <person name="Han C.S."/>
            <person name="Brown M.V."/>
            <person name="Robb F.T."/>
            <person name="Kjelleberg S."/>
            <person name="Cavicchioli R."/>
        </authorList>
    </citation>
    <scope>NUCLEOTIDE SEQUENCE [LARGE SCALE GENOMIC DNA]</scope>
    <source>
        <strain evidence="2">DSM 13593 / LMG 18877 / RB2256</strain>
    </source>
</reference>
<dbReference type="EMBL" id="CP000356">
    <property type="protein sequence ID" value="ABF54500.1"/>
    <property type="molecule type" value="Genomic_DNA"/>
</dbReference>